<evidence type="ECO:0000313" key="2">
    <source>
        <dbReference type="Proteomes" id="UP000813427"/>
    </source>
</evidence>
<dbReference type="EMBL" id="JAGPXF010000001">
    <property type="protein sequence ID" value="KAH7263689.1"/>
    <property type="molecule type" value="Genomic_DNA"/>
</dbReference>
<protein>
    <submittedName>
        <fullName evidence="1">Uncharacterized protein</fullName>
    </submittedName>
</protein>
<sequence length="74" mass="8732">MSDKIRIRYNFRGIEAWEVYQQQLRELIQQDTGEEYWIETKSLPPIGIPPPVTKECLEKIKKLEGVVVNEINDD</sequence>
<organism evidence="1 2">
    <name type="scientific">Fusarium tricinctum</name>
    <dbReference type="NCBI Taxonomy" id="61284"/>
    <lineage>
        <taxon>Eukaryota</taxon>
        <taxon>Fungi</taxon>
        <taxon>Dikarya</taxon>
        <taxon>Ascomycota</taxon>
        <taxon>Pezizomycotina</taxon>
        <taxon>Sordariomycetes</taxon>
        <taxon>Hypocreomycetidae</taxon>
        <taxon>Hypocreales</taxon>
        <taxon>Nectriaceae</taxon>
        <taxon>Fusarium</taxon>
        <taxon>Fusarium tricinctum species complex</taxon>
    </lineage>
</organism>
<comment type="caution">
    <text evidence="1">The sequence shown here is derived from an EMBL/GenBank/DDBJ whole genome shotgun (WGS) entry which is preliminary data.</text>
</comment>
<dbReference type="Proteomes" id="UP000813427">
    <property type="component" value="Unassembled WGS sequence"/>
</dbReference>
<gene>
    <name evidence="1" type="ORF">BKA59DRAFT_541089</name>
</gene>
<evidence type="ECO:0000313" key="1">
    <source>
        <dbReference type="EMBL" id="KAH7263689.1"/>
    </source>
</evidence>
<reference evidence="1" key="1">
    <citation type="journal article" date="2021" name="Nat. Commun.">
        <title>Genetic determinants of endophytism in the Arabidopsis root mycobiome.</title>
        <authorList>
            <person name="Mesny F."/>
            <person name="Miyauchi S."/>
            <person name="Thiergart T."/>
            <person name="Pickel B."/>
            <person name="Atanasova L."/>
            <person name="Karlsson M."/>
            <person name="Huettel B."/>
            <person name="Barry K.W."/>
            <person name="Haridas S."/>
            <person name="Chen C."/>
            <person name="Bauer D."/>
            <person name="Andreopoulos W."/>
            <person name="Pangilinan J."/>
            <person name="LaButti K."/>
            <person name="Riley R."/>
            <person name="Lipzen A."/>
            <person name="Clum A."/>
            <person name="Drula E."/>
            <person name="Henrissat B."/>
            <person name="Kohler A."/>
            <person name="Grigoriev I.V."/>
            <person name="Martin F.M."/>
            <person name="Hacquard S."/>
        </authorList>
    </citation>
    <scope>NUCLEOTIDE SEQUENCE</scope>
    <source>
        <strain evidence="1">MPI-SDFR-AT-0068</strain>
    </source>
</reference>
<keyword evidence="2" id="KW-1185">Reference proteome</keyword>
<name>A0A8K0S728_9HYPO</name>
<accession>A0A8K0S728</accession>
<dbReference type="AlphaFoldDB" id="A0A8K0S728"/>
<proteinExistence type="predicted"/>
<dbReference type="OrthoDB" id="3434980at2759"/>